<dbReference type="Proteomes" id="UP000479692">
    <property type="component" value="Unassembled WGS sequence"/>
</dbReference>
<name>A0A7C9HYZ7_9GAMM</name>
<evidence type="ECO:0000256" key="1">
    <source>
        <dbReference type="SAM" id="MobiDB-lite"/>
    </source>
</evidence>
<feature type="region of interest" description="Disordered" evidence="1">
    <location>
        <begin position="57"/>
        <end position="114"/>
    </location>
</feature>
<comment type="caution">
    <text evidence="2">The sequence shown here is derived from an EMBL/GenBank/DDBJ whole genome shotgun (WGS) entry which is preliminary data.</text>
</comment>
<evidence type="ECO:0000313" key="3">
    <source>
        <dbReference type="Proteomes" id="UP000479692"/>
    </source>
</evidence>
<proteinExistence type="predicted"/>
<gene>
    <name evidence="2" type="ORF">GN331_09975</name>
</gene>
<sequence length="114" mass="11817">MTIHERLAMRRMRIAPVDVRNTHVAERHVFGEIAVRRSSCRSIGRIAAGWSVTVARASRSSAHSRNSRSQNSSPSTSPSGSFGTGSISGNSSPFATGATGTGGCGISTSVSVLA</sequence>
<dbReference type="EMBL" id="WOXT01000002">
    <property type="protein sequence ID" value="MUV14534.1"/>
    <property type="molecule type" value="Genomic_DNA"/>
</dbReference>
<accession>A0A7C9HYZ7</accession>
<feature type="compositionally biased region" description="Low complexity" evidence="1">
    <location>
        <begin position="57"/>
        <end position="98"/>
    </location>
</feature>
<keyword evidence="3" id="KW-1185">Reference proteome</keyword>
<protein>
    <submittedName>
        <fullName evidence="2">Uncharacterized protein</fullName>
    </submittedName>
</protein>
<dbReference type="RefSeq" id="WP_156641813.1">
    <property type="nucleotide sequence ID" value="NZ_WOXT01000002.1"/>
</dbReference>
<organism evidence="2 3">
    <name type="scientific">Noviluteimonas gilva</name>
    <dbReference type="NCBI Taxonomy" id="2682097"/>
    <lineage>
        <taxon>Bacteria</taxon>
        <taxon>Pseudomonadati</taxon>
        <taxon>Pseudomonadota</taxon>
        <taxon>Gammaproteobacteria</taxon>
        <taxon>Lysobacterales</taxon>
        <taxon>Lysobacteraceae</taxon>
        <taxon>Noviluteimonas</taxon>
    </lineage>
</organism>
<evidence type="ECO:0000313" key="2">
    <source>
        <dbReference type="EMBL" id="MUV14534.1"/>
    </source>
</evidence>
<dbReference type="AlphaFoldDB" id="A0A7C9HYZ7"/>
<reference evidence="2 3" key="1">
    <citation type="submission" date="2019-12" db="EMBL/GenBank/DDBJ databases">
        <authorList>
            <person name="Xu J."/>
        </authorList>
    </citation>
    <scope>NUCLEOTIDE SEQUENCE [LARGE SCALE GENOMIC DNA]</scope>
    <source>
        <strain evidence="2 3">HX-5-24</strain>
    </source>
</reference>